<protein>
    <recommendedName>
        <fullName evidence="11">Cyclic nucleotide-binding domain-containing protein</fullName>
    </recommendedName>
</protein>
<evidence type="ECO:0000313" key="13">
    <source>
        <dbReference type="Proteomes" id="UP000751190"/>
    </source>
</evidence>
<dbReference type="PANTHER" id="PTHR45743">
    <property type="entry name" value="POTASSIUM CHANNEL AKT1"/>
    <property type="match status" value="1"/>
</dbReference>
<evidence type="ECO:0000256" key="8">
    <source>
        <dbReference type="PROSITE-ProRule" id="PRU00023"/>
    </source>
</evidence>
<feature type="repeat" description="ANK" evidence="8">
    <location>
        <begin position="1588"/>
        <end position="1620"/>
    </location>
</feature>
<feature type="region of interest" description="Disordered" evidence="9">
    <location>
        <begin position="652"/>
        <end position="673"/>
    </location>
</feature>
<proteinExistence type="inferred from homology"/>
<dbReference type="Gene3D" id="2.60.120.10">
    <property type="entry name" value="Jelly Rolls"/>
    <property type="match status" value="1"/>
</dbReference>
<feature type="domain" description="Cyclic nucleotide-binding" evidence="11">
    <location>
        <begin position="1352"/>
        <end position="1449"/>
    </location>
</feature>
<reference evidence="12" key="1">
    <citation type="submission" date="2021-05" db="EMBL/GenBank/DDBJ databases">
        <title>The genome of the haptophyte Pavlova lutheri (Diacronema luteri, Pavlovales) - a model for lipid biosynthesis in eukaryotic algae.</title>
        <authorList>
            <person name="Hulatt C.J."/>
            <person name="Posewitz M.C."/>
        </authorList>
    </citation>
    <scope>NUCLEOTIDE SEQUENCE</scope>
    <source>
        <strain evidence="12">NIVA-4/92</strain>
    </source>
</reference>
<dbReference type="Gene3D" id="1.10.287.70">
    <property type="match status" value="1"/>
</dbReference>
<name>A0A8J6CBX3_DIALT</name>
<feature type="region of interest" description="Disordered" evidence="9">
    <location>
        <begin position="2007"/>
        <end position="2053"/>
    </location>
</feature>
<feature type="compositionally biased region" description="Basic and acidic residues" evidence="9">
    <location>
        <begin position="838"/>
        <end position="857"/>
    </location>
</feature>
<feature type="transmembrane region" description="Helical" evidence="10">
    <location>
        <begin position="1220"/>
        <end position="1239"/>
    </location>
</feature>
<comment type="caution">
    <text evidence="12">The sequence shown here is derived from an EMBL/GenBank/DDBJ whole genome shotgun (WGS) entry which is preliminary data.</text>
</comment>
<dbReference type="Gene3D" id="1.25.40.20">
    <property type="entry name" value="Ankyrin repeat-containing domain"/>
    <property type="match status" value="3"/>
</dbReference>
<dbReference type="GO" id="GO:0005249">
    <property type="term" value="F:voltage-gated potassium channel activity"/>
    <property type="evidence" value="ECO:0007669"/>
    <property type="project" value="InterPro"/>
</dbReference>
<dbReference type="InterPro" id="IPR002110">
    <property type="entry name" value="Ankyrin_rpt"/>
</dbReference>
<feature type="repeat" description="ANK" evidence="8">
    <location>
        <begin position="1783"/>
        <end position="1816"/>
    </location>
</feature>
<feature type="region of interest" description="Disordered" evidence="9">
    <location>
        <begin position="825"/>
        <end position="877"/>
    </location>
</feature>
<feature type="transmembrane region" description="Helical" evidence="10">
    <location>
        <begin position="1138"/>
        <end position="1160"/>
    </location>
</feature>
<sequence length="2053" mass="220111">MLVGVPGLFEPTQTSGVRAYMMAQYMAWSGVASMGYGSITLVMQSEIWFGSSMIIVQIVFYAYVLGTLFHYLVRTDERTVRFNELIKAVEELNARAGRRKQLELLKRHRSRELGVALRELVDDVGKLYRAARPLYSLLLKHAERWIESYGQMGAESDDNSQASCSEEDWASDYDSDDQVPDGARGSTGGVSDGHGRDTPEAGAHSRVETPAVDAAATAKTFIRLVLRLPRAEKALGALSAIFSARLSSSSFAPFDKAERLENEHAAMIDMLVDAFGLEARLAETVCDEIYAELAQLLGASAPHRPRQRAVAAPHLGASGDDGVGCARDDVSSAAGSYDKAGDAERDDARPCVFLSQVGYVAAFCSKSLTALLVQDGHGEGGAGGADSPTTSGTPKRFARRLNGAPASDMHSAPSRWLSNVPMAAVRLSRISNGSAYAPSEPLAAPRGRGAAAAGGVRSSNEHSDLATVTLPVPVRPGMRKTGGWGKFARRVVALRAFGSLTTRRSTASVARPTGSAGGEPRSIRVSRRGAPTAESRSLPTLPSGGASADIKAAIAPAAELMAGLFAIFDPNNRGIIKVRHLRSLQGSLGEMGGDEIKSLITHLSEASSGLYGDSLVDVMSAGEHKPRQLTKVQFFAGAASWILAQGEDDDVDSAGLPASRGGSDQRGVRGGGNKAVPALKLRLGAVSGGAGAKPPGAARGPDSARDSDDGDGAAPEATAAERTLRAQLASAPLLAALADAVQLRIDVGRLRRDQPVEAEALIPLILNSVAVNPKLVRKADVEAWVFDALGLEISDRAIEQRNPAERHASVESALGAAATALEQSSAAGGGRRASAIGKDGEAEGRRNSGLGSRRDSAEAGAAKPHAATSAALGANAEGAPRVQARWRELVTALRATSAQLRQTAKESGAADAALASMIAPLAAGWTDRLRARFGLKPPDARAGAAGAAAAADLAAADDADAGSEAGGVGGATAAMLASIESQGRHAVAKPWYVISHVSATHRALTRFYLALFAWEVIAQPATLCFWENAKTLEWLFFSSYMIDALYIARIAIRLHTSFVNAKSAIIYDAAEIRTHYLTTEFAFDVFMTWPHNAFAIALSAPPQVAYALRLFRLGLARYAWRAYAEWGKRQVDNDLVTGILRFLSILVVVGHFCACMWNLLGFQFDGVATFTLQNWRPADPTFVRTWPAQYNGLFHEGGATDENDFLSADFSNAWIGVRRYSIALYMSLSMLSGLGINHLPTNYVEIAAYVGMLILSMTVYAWTVGQISTLVMKQDDEIVSKRSQLELVHAYLTHIDVPAELKAHVEGFFHARLRDASFSSVRDEDIAGMMPIALQIEVSRHTNRHLVGEAKLLRGCSDAFADRLSSLLRERTLEPETMLFREGEACKELLLVESGSVELWHGSDTPGGSGGADDDDDDDDLQLAVAGDTVGDLAFVFGIRHFNSGRTASDVETRVFVLSNESYRILLKTFPMQEDKVMDNAMLQYDGMLTSRSGKSKSSSKSSALGSTLTDTESQYAASAVGSAVGTQANAAPLTEEETIQKVIMTAKKRRENMHVVRLCEAAAKGDIEKIQRILSNNRIDVNGGDYDKRRPLHLAACEGQLKVIELLIAAQADVNVKDRFEGTPLADAIRHRKLAAAELLHRHGAFRDTTGLSEQLCYCAADSGRLEELEFHMRFKADFTVDNYEARTALHVAAGVGNVLAVQLLVDAKADVNARDRRGRTPLYDSYRQQHDACSQILIAHGAHMGTFDAALHMCYAAAADDLDTLNRLIRHRVSVNVADYDKRTPLHLAASNARVAACTLLLEQDGINTAAEDLFGNTALDDAERENGSDQPIVRALLRTRGVPTGSHEMTMAATLTHAEELKADIEAKQTDVQRDVTDQASRYSAWVKEQCAAASALCAAVEAALRLENDQGEVLSDATPKFWRVLQDYADAHPARLRMVSVDMKESLASWMALGISNRFEIPMFTDTERRLAHMNELTAGVAKHLERLAQAEFAARAASAEAGRNAATNARTAPRDSASGGSQRQAPQIALRRASVGADNAASRTSVDD</sequence>
<gene>
    <name evidence="12" type="ORF">KFE25_000303</name>
</gene>
<organism evidence="12 13">
    <name type="scientific">Diacronema lutheri</name>
    <name type="common">Unicellular marine alga</name>
    <name type="synonym">Monochrysis lutheri</name>
    <dbReference type="NCBI Taxonomy" id="2081491"/>
    <lineage>
        <taxon>Eukaryota</taxon>
        <taxon>Haptista</taxon>
        <taxon>Haptophyta</taxon>
        <taxon>Pavlovophyceae</taxon>
        <taxon>Pavlovales</taxon>
        <taxon>Pavlovaceae</taxon>
        <taxon>Diacronema</taxon>
    </lineage>
</organism>
<dbReference type="CDD" id="cd00038">
    <property type="entry name" value="CAP_ED"/>
    <property type="match status" value="1"/>
</dbReference>
<feature type="repeat" description="ANK" evidence="8">
    <location>
        <begin position="1686"/>
        <end position="1718"/>
    </location>
</feature>
<dbReference type="InterPro" id="IPR045319">
    <property type="entry name" value="KAT/AKT"/>
</dbReference>
<dbReference type="InterPro" id="IPR018490">
    <property type="entry name" value="cNMP-bd_dom_sf"/>
</dbReference>
<dbReference type="SMART" id="SM00100">
    <property type="entry name" value="cNMP"/>
    <property type="match status" value="1"/>
</dbReference>
<feature type="compositionally biased region" description="Low complexity" evidence="9">
    <location>
        <begin position="692"/>
        <end position="701"/>
    </location>
</feature>
<dbReference type="InterPro" id="IPR036770">
    <property type="entry name" value="Ankyrin_rpt-contain_sf"/>
</dbReference>
<keyword evidence="5 10" id="KW-1133">Transmembrane helix</keyword>
<evidence type="ECO:0000256" key="9">
    <source>
        <dbReference type="SAM" id="MobiDB-lite"/>
    </source>
</evidence>
<keyword evidence="7 10" id="KW-0472">Membrane</keyword>
<evidence type="ECO:0000256" key="2">
    <source>
        <dbReference type="ARBA" id="ARBA00007929"/>
    </source>
</evidence>
<feature type="region of interest" description="Disordered" evidence="9">
    <location>
        <begin position="153"/>
        <end position="209"/>
    </location>
</feature>
<dbReference type="InterPro" id="IPR000595">
    <property type="entry name" value="cNMP-bd_dom"/>
</dbReference>
<dbReference type="SMART" id="SM00248">
    <property type="entry name" value="ANK"/>
    <property type="match status" value="8"/>
</dbReference>
<feature type="transmembrane region" description="Helical" evidence="10">
    <location>
        <begin position="54"/>
        <end position="73"/>
    </location>
</feature>
<evidence type="ECO:0000256" key="7">
    <source>
        <dbReference type="ARBA" id="ARBA00023136"/>
    </source>
</evidence>
<dbReference type="PROSITE" id="PS50042">
    <property type="entry name" value="CNMP_BINDING_3"/>
    <property type="match status" value="1"/>
</dbReference>
<evidence type="ECO:0000256" key="1">
    <source>
        <dbReference type="ARBA" id="ARBA00004141"/>
    </source>
</evidence>
<feature type="transmembrane region" description="Helical" evidence="10">
    <location>
        <begin position="1246"/>
        <end position="1265"/>
    </location>
</feature>
<evidence type="ECO:0000259" key="11">
    <source>
        <dbReference type="PROSITE" id="PS50042"/>
    </source>
</evidence>
<dbReference type="Proteomes" id="UP000751190">
    <property type="component" value="Unassembled WGS sequence"/>
</dbReference>
<dbReference type="PROSITE" id="PS50088">
    <property type="entry name" value="ANK_REPEAT"/>
    <property type="match status" value="3"/>
</dbReference>
<dbReference type="PROSITE" id="PS50297">
    <property type="entry name" value="ANK_REP_REGION"/>
    <property type="match status" value="2"/>
</dbReference>
<comment type="subcellular location">
    <subcellularLocation>
        <location evidence="1">Membrane</location>
        <topology evidence="1">Multi-pass membrane protein</topology>
    </subcellularLocation>
</comment>
<dbReference type="EMBL" id="JAGTXO010000014">
    <property type="protein sequence ID" value="KAG8464135.1"/>
    <property type="molecule type" value="Genomic_DNA"/>
</dbReference>
<dbReference type="PANTHER" id="PTHR45743:SF2">
    <property type="entry name" value="POTASSIUM CHANNEL AKT1"/>
    <property type="match status" value="1"/>
</dbReference>
<dbReference type="SUPFAM" id="SSF81324">
    <property type="entry name" value="Voltage-gated potassium channels"/>
    <property type="match status" value="2"/>
</dbReference>
<feature type="region of interest" description="Disordered" evidence="9">
    <location>
        <begin position="378"/>
        <end position="399"/>
    </location>
</feature>
<keyword evidence="6" id="KW-0406">Ion transport</keyword>
<keyword evidence="3" id="KW-0813">Transport</keyword>
<feature type="compositionally biased region" description="Low complexity" evidence="9">
    <location>
        <begin position="443"/>
        <end position="455"/>
    </location>
</feature>
<dbReference type="Pfam" id="PF00520">
    <property type="entry name" value="Ion_trans"/>
    <property type="match status" value="1"/>
</dbReference>
<keyword evidence="8" id="KW-0040">ANK repeat</keyword>
<evidence type="ECO:0000256" key="4">
    <source>
        <dbReference type="ARBA" id="ARBA00022692"/>
    </source>
</evidence>
<accession>A0A8J6CBX3</accession>
<dbReference type="Pfam" id="PF12796">
    <property type="entry name" value="Ank_2"/>
    <property type="match status" value="3"/>
</dbReference>
<feature type="region of interest" description="Disordered" evidence="9">
    <location>
        <begin position="687"/>
        <end position="718"/>
    </location>
</feature>
<feature type="compositionally biased region" description="Acidic residues" evidence="9">
    <location>
        <begin position="165"/>
        <end position="179"/>
    </location>
</feature>
<feature type="region of interest" description="Disordered" evidence="9">
    <location>
        <begin position="503"/>
        <end position="543"/>
    </location>
</feature>
<keyword evidence="13" id="KW-1185">Reference proteome</keyword>
<dbReference type="InterPro" id="IPR014710">
    <property type="entry name" value="RmlC-like_jellyroll"/>
</dbReference>
<feature type="region of interest" description="Disordered" evidence="9">
    <location>
        <begin position="435"/>
        <end position="464"/>
    </location>
</feature>
<feature type="compositionally biased region" description="Basic and acidic residues" evidence="9">
    <location>
        <begin position="193"/>
        <end position="207"/>
    </location>
</feature>
<evidence type="ECO:0000256" key="5">
    <source>
        <dbReference type="ARBA" id="ARBA00022989"/>
    </source>
</evidence>
<dbReference type="SUPFAM" id="SSF48403">
    <property type="entry name" value="Ankyrin repeat"/>
    <property type="match status" value="1"/>
</dbReference>
<evidence type="ECO:0000256" key="3">
    <source>
        <dbReference type="ARBA" id="ARBA00022448"/>
    </source>
</evidence>
<feature type="transmembrane region" description="Helical" evidence="10">
    <location>
        <begin position="20"/>
        <end position="42"/>
    </location>
</feature>
<feature type="compositionally biased region" description="Low complexity" evidence="9">
    <location>
        <begin position="2007"/>
        <end position="2016"/>
    </location>
</feature>
<evidence type="ECO:0000256" key="10">
    <source>
        <dbReference type="SAM" id="Phobius"/>
    </source>
</evidence>
<keyword evidence="4 10" id="KW-0812">Transmembrane</keyword>
<dbReference type="SUPFAM" id="SSF51206">
    <property type="entry name" value="cAMP-binding domain-like"/>
    <property type="match status" value="1"/>
</dbReference>
<dbReference type="InterPro" id="IPR005821">
    <property type="entry name" value="Ion_trans_dom"/>
</dbReference>
<dbReference type="GO" id="GO:0016020">
    <property type="term" value="C:membrane"/>
    <property type="evidence" value="ECO:0007669"/>
    <property type="project" value="UniProtKB-SubCell"/>
</dbReference>
<evidence type="ECO:0000313" key="12">
    <source>
        <dbReference type="EMBL" id="KAG8464135.1"/>
    </source>
</evidence>
<comment type="similarity">
    <text evidence="2">Belongs to the potassium channel family. Plant (TC 1.A.1.4) subfamily.</text>
</comment>
<evidence type="ECO:0000256" key="6">
    <source>
        <dbReference type="ARBA" id="ARBA00023065"/>
    </source>
</evidence>